<dbReference type="InterPro" id="IPR036922">
    <property type="entry name" value="Rieske_2Fe-2S_sf"/>
</dbReference>
<evidence type="ECO:0000256" key="9">
    <source>
        <dbReference type="ARBA" id="ARBA00023004"/>
    </source>
</evidence>
<comment type="cofactor">
    <cofactor evidence="1">
        <name>Fe cation</name>
        <dbReference type="ChEBI" id="CHEBI:24875"/>
    </cofactor>
</comment>
<dbReference type="Pfam" id="PF00355">
    <property type="entry name" value="Rieske"/>
    <property type="match status" value="1"/>
</dbReference>
<evidence type="ECO:0000256" key="16">
    <source>
        <dbReference type="ARBA" id="ARBA00049548"/>
    </source>
</evidence>
<dbReference type="GeneID" id="119741497"/>
<dbReference type="GO" id="GO:0051537">
    <property type="term" value="F:2 iron, 2 sulfur cluster binding"/>
    <property type="evidence" value="ECO:0007669"/>
    <property type="project" value="UniProtKB-KW"/>
</dbReference>
<evidence type="ECO:0000256" key="15">
    <source>
        <dbReference type="ARBA" id="ARBA00047853"/>
    </source>
</evidence>
<dbReference type="InterPro" id="IPR017941">
    <property type="entry name" value="Rieske_2Fe-2S"/>
</dbReference>
<evidence type="ECO:0000313" key="20">
    <source>
        <dbReference type="EnsemblMetazoa" id="XP_038073199.1"/>
    </source>
</evidence>
<dbReference type="GO" id="GO:0005737">
    <property type="term" value="C:cytoplasm"/>
    <property type="evidence" value="ECO:0007669"/>
    <property type="project" value="TreeGrafter"/>
</dbReference>
<evidence type="ECO:0000256" key="12">
    <source>
        <dbReference type="ARBA" id="ARBA00025712"/>
    </source>
</evidence>
<comment type="catalytic activity">
    <reaction evidence="15">
        <text>cholesterol + NADH + O2 + H(+) = 7-dehydrocholesterol + NAD(+) + 2 H2O</text>
        <dbReference type="Rhea" id="RHEA:51644"/>
        <dbReference type="ChEBI" id="CHEBI:15377"/>
        <dbReference type="ChEBI" id="CHEBI:15378"/>
        <dbReference type="ChEBI" id="CHEBI:15379"/>
        <dbReference type="ChEBI" id="CHEBI:16113"/>
        <dbReference type="ChEBI" id="CHEBI:17759"/>
        <dbReference type="ChEBI" id="CHEBI:57540"/>
        <dbReference type="ChEBI" id="CHEBI:57945"/>
        <dbReference type="EC" id="1.14.19.21"/>
    </reaction>
    <physiologicalReaction direction="left-to-right" evidence="15">
        <dbReference type="Rhea" id="RHEA:51645"/>
    </physiologicalReaction>
</comment>
<evidence type="ECO:0000256" key="6">
    <source>
        <dbReference type="ARBA" id="ARBA00022723"/>
    </source>
</evidence>
<keyword evidence="10" id="KW-0411">Iron-sulfur</keyword>
<keyword evidence="11 17" id="KW-0472">Membrane</keyword>
<dbReference type="AlphaFoldDB" id="A0A914BB00"/>
<comment type="similarity">
    <text evidence="13">Belongs to the cholesterol 7-desaturase family.</text>
</comment>
<dbReference type="PANTHER" id="PTHR21266:SF32">
    <property type="entry name" value="CHOLESTEROL 7-DESATURASE NVD"/>
    <property type="match status" value="1"/>
</dbReference>
<evidence type="ECO:0000256" key="10">
    <source>
        <dbReference type="ARBA" id="ARBA00023014"/>
    </source>
</evidence>
<evidence type="ECO:0000256" key="14">
    <source>
        <dbReference type="ARBA" id="ARBA00026095"/>
    </source>
</evidence>
<evidence type="ECO:0000259" key="19">
    <source>
        <dbReference type="PROSITE" id="PS51296"/>
    </source>
</evidence>
<keyword evidence="8" id="KW-0560">Oxidoreductase</keyword>
<dbReference type="InterPro" id="IPR045605">
    <property type="entry name" value="KshA-like_C"/>
</dbReference>
<dbReference type="OMA" id="AVYQMRR"/>
<dbReference type="Proteomes" id="UP000887568">
    <property type="component" value="Unplaced"/>
</dbReference>
<evidence type="ECO:0000256" key="2">
    <source>
        <dbReference type="ARBA" id="ARBA00004370"/>
    </source>
</evidence>
<keyword evidence="4 17" id="KW-0812">Transmembrane</keyword>
<dbReference type="GO" id="GO:0170056">
    <property type="term" value="F:cholesterol 7-desaturase [NAD(P)H] activity"/>
    <property type="evidence" value="ECO:0007669"/>
    <property type="project" value="UniProtKB-EC"/>
</dbReference>
<keyword evidence="21" id="KW-1185">Reference proteome</keyword>
<evidence type="ECO:0000256" key="3">
    <source>
        <dbReference type="ARBA" id="ARBA00004972"/>
    </source>
</evidence>
<comment type="pathway">
    <text evidence="3">Hormone biosynthesis.</text>
</comment>
<evidence type="ECO:0000256" key="7">
    <source>
        <dbReference type="ARBA" id="ARBA00022989"/>
    </source>
</evidence>
<dbReference type="EC" id="1.14.19.21" evidence="14"/>
<dbReference type="PANTHER" id="PTHR21266">
    <property type="entry name" value="IRON-SULFUR DOMAIN CONTAINING PROTEIN"/>
    <property type="match status" value="1"/>
</dbReference>
<keyword evidence="5" id="KW-0001">2Fe-2S</keyword>
<evidence type="ECO:0000256" key="4">
    <source>
        <dbReference type="ARBA" id="ARBA00022692"/>
    </source>
</evidence>
<comment type="catalytic activity">
    <reaction evidence="16">
        <text>cholesterol + NADPH + O2 + H(+) = 7-dehydrocholesterol + NADP(+) + 2 H2O</text>
        <dbReference type="Rhea" id="RHEA:45024"/>
        <dbReference type="ChEBI" id="CHEBI:15377"/>
        <dbReference type="ChEBI" id="CHEBI:15378"/>
        <dbReference type="ChEBI" id="CHEBI:15379"/>
        <dbReference type="ChEBI" id="CHEBI:16113"/>
        <dbReference type="ChEBI" id="CHEBI:17759"/>
        <dbReference type="ChEBI" id="CHEBI:57783"/>
        <dbReference type="ChEBI" id="CHEBI:58349"/>
        <dbReference type="EC" id="1.14.19.21"/>
    </reaction>
    <physiologicalReaction direction="left-to-right" evidence="16">
        <dbReference type="Rhea" id="RHEA:45025"/>
    </physiologicalReaction>
</comment>
<dbReference type="GO" id="GO:0016020">
    <property type="term" value="C:membrane"/>
    <property type="evidence" value="ECO:0007669"/>
    <property type="project" value="UniProtKB-SubCell"/>
</dbReference>
<keyword evidence="6" id="KW-0479">Metal-binding</keyword>
<dbReference type="Pfam" id="PF19298">
    <property type="entry name" value="KshA_C"/>
    <property type="match status" value="1"/>
</dbReference>
<dbReference type="PROSITE" id="PS51296">
    <property type="entry name" value="RIESKE"/>
    <property type="match status" value="1"/>
</dbReference>
<evidence type="ECO:0000256" key="1">
    <source>
        <dbReference type="ARBA" id="ARBA00001962"/>
    </source>
</evidence>
<dbReference type="OrthoDB" id="426882at2759"/>
<organism evidence="20 21">
    <name type="scientific">Patiria miniata</name>
    <name type="common">Bat star</name>
    <name type="synonym">Asterina miniata</name>
    <dbReference type="NCBI Taxonomy" id="46514"/>
    <lineage>
        <taxon>Eukaryota</taxon>
        <taxon>Metazoa</taxon>
        <taxon>Echinodermata</taxon>
        <taxon>Eleutherozoa</taxon>
        <taxon>Asterozoa</taxon>
        <taxon>Asteroidea</taxon>
        <taxon>Valvatacea</taxon>
        <taxon>Valvatida</taxon>
        <taxon>Asterinidae</taxon>
        <taxon>Patiria</taxon>
    </lineage>
</organism>
<dbReference type="RefSeq" id="XP_038073199.1">
    <property type="nucleotide sequence ID" value="XM_038217271.1"/>
</dbReference>
<keyword evidence="7 17" id="KW-1133">Transmembrane helix</keyword>
<name>A0A914BB00_PATMI</name>
<keyword evidence="9" id="KW-0408">Iron</keyword>
<feature type="transmembrane region" description="Helical" evidence="17">
    <location>
        <begin position="69"/>
        <end position="90"/>
    </location>
</feature>
<evidence type="ECO:0000313" key="21">
    <source>
        <dbReference type="Proteomes" id="UP000887568"/>
    </source>
</evidence>
<dbReference type="SUPFAM" id="SSF50022">
    <property type="entry name" value="ISP domain"/>
    <property type="match status" value="1"/>
</dbReference>
<reference evidence="20" key="1">
    <citation type="submission" date="2022-11" db="UniProtKB">
        <authorList>
            <consortium name="EnsemblMetazoa"/>
        </authorList>
    </citation>
    <scope>IDENTIFICATION</scope>
</reference>
<dbReference type="EnsemblMetazoa" id="XM_038217271.1">
    <property type="protein sequence ID" value="XP_038073199.1"/>
    <property type="gene ID" value="LOC119741497"/>
</dbReference>
<evidence type="ECO:0000256" key="13">
    <source>
        <dbReference type="ARBA" id="ARBA00025729"/>
    </source>
</evidence>
<feature type="domain" description="Rieske" evidence="19">
    <location>
        <begin position="139"/>
        <end position="242"/>
    </location>
</feature>
<dbReference type="Gene3D" id="2.102.10.10">
    <property type="entry name" value="Rieske [2Fe-2S] iron-sulphur domain"/>
    <property type="match status" value="1"/>
</dbReference>
<dbReference type="GO" id="GO:0046872">
    <property type="term" value="F:metal ion binding"/>
    <property type="evidence" value="ECO:0007669"/>
    <property type="project" value="UniProtKB-KW"/>
</dbReference>
<evidence type="ECO:0000256" key="18">
    <source>
        <dbReference type="SAM" id="SignalP"/>
    </source>
</evidence>
<evidence type="ECO:0000256" key="11">
    <source>
        <dbReference type="ARBA" id="ARBA00023136"/>
    </source>
</evidence>
<dbReference type="SUPFAM" id="SSF55961">
    <property type="entry name" value="Bet v1-like"/>
    <property type="match status" value="1"/>
</dbReference>
<dbReference type="InterPro" id="IPR050584">
    <property type="entry name" value="Cholesterol_7-desaturase"/>
</dbReference>
<proteinExistence type="inferred from homology"/>
<accession>A0A914BB00</accession>
<feature type="signal peptide" evidence="18">
    <location>
        <begin position="1"/>
        <end position="18"/>
    </location>
</feature>
<protein>
    <recommendedName>
        <fullName evidence="14">cholesterol 7-desaturase</fullName>
        <ecNumber evidence="14">1.14.19.21</ecNumber>
    </recommendedName>
</protein>
<sequence length="473" mass="54081">MPSLNTIFLNLLLPVILAVIFFRSSALTTLRDGVKPLFIHNRLESNDTVAAGTAGQVAQAIDAFLSPNFLLSLVLSAVSVYVVVYLYQVFFVPLNWSRDEGDVGYILDDRGGMSKMDVANEMRRRRRMGDIPPVFPNGWFALFRSFQVQKEPRYISALGHELVVYRGETGQAFIVDAYCPHLGANLGVGGQVRGDCIECPFHGWTFRGDDGKCVKIPYAEKVPDFAKIRSWPCLERNGEIFVWHHAEGAEPSWTPPEVEEITSGKMRYHGITEHVINAHVEEVPENGADIAHLGHLHKPIMFLGRDLRVIYNLFWSFAKHEWQGTWDIDEENKHTGVLTLRHQCTIYGIPLPLMSITAEAVQVGPGLVHLVIHHWLFGDAILVHTITPIEPLKQRLTHCCWSRSFPRFAAKLILFSECLQVERDMMVWNHKTYLSKPVLVKEDSLIAKHRRWYSQFYSENSPRYTEKRMEMSW</sequence>
<evidence type="ECO:0000256" key="5">
    <source>
        <dbReference type="ARBA" id="ARBA00022714"/>
    </source>
</evidence>
<keyword evidence="18" id="KW-0732">Signal</keyword>
<dbReference type="Gene3D" id="3.90.380.10">
    <property type="entry name" value="Naphthalene 1,2-dioxygenase Alpha Subunit, Chain A, domain 1"/>
    <property type="match status" value="1"/>
</dbReference>
<comment type="pathway">
    <text evidence="12">Steroid hormone biosynthesis; dafachronic acid biosynthesis.</text>
</comment>
<evidence type="ECO:0000256" key="17">
    <source>
        <dbReference type="SAM" id="Phobius"/>
    </source>
</evidence>
<feature type="chain" id="PRO_5037402138" description="cholesterol 7-desaturase" evidence="18">
    <location>
        <begin position="19"/>
        <end position="473"/>
    </location>
</feature>
<evidence type="ECO:0000256" key="8">
    <source>
        <dbReference type="ARBA" id="ARBA00023002"/>
    </source>
</evidence>
<dbReference type="GO" id="GO:0008203">
    <property type="term" value="P:cholesterol metabolic process"/>
    <property type="evidence" value="ECO:0007669"/>
    <property type="project" value="InterPro"/>
</dbReference>
<comment type="subcellular location">
    <subcellularLocation>
        <location evidence="2">Membrane</location>
    </subcellularLocation>
</comment>